<dbReference type="AlphaFoldDB" id="A0AAV5P8I3"/>
<evidence type="ECO:0000256" key="4">
    <source>
        <dbReference type="SAM" id="MobiDB-lite"/>
    </source>
</evidence>
<gene>
    <name evidence="7" type="ORF">Ccel01_25100</name>
</gene>
<dbReference type="Gene3D" id="1.10.530.10">
    <property type="match status" value="1"/>
</dbReference>
<keyword evidence="5" id="KW-0812">Transmembrane</keyword>
<evidence type="ECO:0000256" key="1">
    <source>
        <dbReference type="ARBA" id="ARBA00010830"/>
    </source>
</evidence>
<dbReference type="RefSeq" id="WP_276345094.1">
    <property type="nucleotide sequence ID" value="NZ_BSTG01000003.1"/>
</dbReference>
<comment type="similarity">
    <text evidence="1">Belongs to the transglycosylase family. Rpf subfamily.</text>
</comment>
<dbReference type="Pfam" id="PF07501">
    <property type="entry name" value="G5"/>
    <property type="match status" value="1"/>
</dbReference>
<evidence type="ECO:0000256" key="3">
    <source>
        <dbReference type="ARBA" id="ARBA00022801"/>
    </source>
</evidence>
<evidence type="ECO:0000313" key="8">
    <source>
        <dbReference type="Proteomes" id="UP001165168"/>
    </source>
</evidence>
<keyword evidence="5" id="KW-1133">Transmembrane helix</keyword>
<feature type="region of interest" description="Disordered" evidence="4">
    <location>
        <begin position="243"/>
        <end position="274"/>
    </location>
</feature>
<dbReference type="EMBL" id="BSTG01000003">
    <property type="protein sequence ID" value="GLY57908.1"/>
    <property type="molecule type" value="Genomic_DNA"/>
</dbReference>
<dbReference type="InterPro" id="IPR007137">
    <property type="entry name" value="DUF348"/>
</dbReference>
<feature type="compositionally biased region" description="Low complexity" evidence="4">
    <location>
        <begin position="374"/>
        <end position="403"/>
    </location>
</feature>
<dbReference type="InterPro" id="IPR011098">
    <property type="entry name" value="G5_dom"/>
</dbReference>
<evidence type="ECO:0000256" key="5">
    <source>
        <dbReference type="SAM" id="Phobius"/>
    </source>
</evidence>
<dbReference type="Proteomes" id="UP001165168">
    <property type="component" value="Unassembled WGS sequence"/>
</dbReference>
<evidence type="ECO:0000256" key="2">
    <source>
        <dbReference type="ARBA" id="ARBA00022729"/>
    </source>
</evidence>
<dbReference type="SUPFAM" id="SSF53955">
    <property type="entry name" value="Lysozyme-like"/>
    <property type="match status" value="1"/>
</dbReference>
<dbReference type="PROSITE" id="PS51109">
    <property type="entry name" value="G5"/>
    <property type="match status" value="1"/>
</dbReference>
<feature type="compositionally biased region" description="Basic and acidic residues" evidence="4">
    <location>
        <begin position="1"/>
        <end position="10"/>
    </location>
</feature>
<keyword evidence="2" id="KW-0732">Signal</keyword>
<dbReference type="CDD" id="cd13925">
    <property type="entry name" value="RPF"/>
    <property type="match status" value="1"/>
</dbReference>
<dbReference type="Pfam" id="PF03990">
    <property type="entry name" value="DUF348"/>
    <property type="match status" value="2"/>
</dbReference>
<accession>A0AAV5P8I3</accession>
<reference evidence="7" key="1">
    <citation type="submission" date="2023-03" db="EMBL/GenBank/DDBJ databases">
        <title>Cellulosimicrobium cellulans NBRC 103059.</title>
        <authorList>
            <person name="Ichikawa N."/>
            <person name="Sato H."/>
            <person name="Tonouchi N."/>
        </authorList>
    </citation>
    <scope>NUCLEOTIDE SEQUENCE</scope>
    <source>
        <strain evidence="7">NBRC 103059</strain>
    </source>
</reference>
<feature type="domain" description="G5" evidence="6">
    <location>
        <begin position="283"/>
        <end position="364"/>
    </location>
</feature>
<sequence>MPGTHDDWTRVKNPFHRTADAAGAPEGADITPDTTETLAESPQSPATTTAHRRRRWPLVAGATTVVLLATGAVAYGQARKTVELDVDGQITTVTTFAGSVEGLLAEQDVAVGDRDLVVPDVDSALRGGGDVVVRYGREVPVQVDGSQSSVWLTSLDADEALTTLASRGSDVRLVASRSGERASLPIRLDADGPVNVVVDGETKVAPDGSIGIDAILDQQGVQLGELDRVHVEKTEQVEAAQAAAAPAEEAAAADAAATEEPAAVATSEDTEAAADAAPVSLVVQRVKVEEVATDAAVPFETVTEEDADRFKDLDPVVKQEGAEGVHTTVHRVTTVDGVEESRELVSEGVTTPPVNKILVQGTKERPKPEPKPAAPQRSSSSSSGGSSSGGSSAPAPAPAADLGSAPAGVWSALAQCESGGNPATNTGNGYYGLYQFSLPTWRAMGGSGLPSEASAAEQTQRAQALQARSGWGQWPACARKLGLL</sequence>
<feature type="region of interest" description="Disordered" evidence="4">
    <location>
        <begin position="1"/>
        <end position="53"/>
    </location>
</feature>
<keyword evidence="5" id="KW-0472">Membrane</keyword>
<feature type="region of interest" description="Disordered" evidence="4">
    <location>
        <begin position="338"/>
        <end position="403"/>
    </location>
</feature>
<dbReference type="InterPro" id="IPR023346">
    <property type="entry name" value="Lysozyme-like_dom_sf"/>
</dbReference>
<evidence type="ECO:0000259" key="6">
    <source>
        <dbReference type="PROSITE" id="PS51109"/>
    </source>
</evidence>
<evidence type="ECO:0000313" key="7">
    <source>
        <dbReference type="EMBL" id="GLY57908.1"/>
    </source>
</evidence>
<name>A0AAV5P8I3_CELCE</name>
<feature type="compositionally biased region" description="Polar residues" evidence="4">
    <location>
        <begin position="32"/>
        <end position="49"/>
    </location>
</feature>
<keyword evidence="3" id="KW-0378">Hydrolase</keyword>
<dbReference type="InterPro" id="IPR010618">
    <property type="entry name" value="RPF"/>
</dbReference>
<proteinExistence type="inferred from homology"/>
<dbReference type="Gene3D" id="2.20.230.10">
    <property type="entry name" value="Resuscitation-promoting factor rpfb"/>
    <property type="match status" value="1"/>
</dbReference>
<dbReference type="GO" id="GO:0016787">
    <property type="term" value="F:hydrolase activity"/>
    <property type="evidence" value="ECO:0007669"/>
    <property type="project" value="UniProtKB-KW"/>
</dbReference>
<comment type="caution">
    <text evidence="7">The sequence shown here is derived from an EMBL/GenBank/DDBJ whole genome shotgun (WGS) entry which is preliminary data.</text>
</comment>
<dbReference type="SMART" id="SM01208">
    <property type="entry name" value="G5"/>
    <property type="match status" value="1"/>
</dbReference>
<dbReference type="Pfam" id="PF06737">
    <property type="entry name" value="Transglycosylas"/>
    <property type="match status" value="1"/>
</dbReference>
<protein>
    <submittedName>
        <fullName evidence="7">Resuscitation-promoting factor</fullName>
    </submittedName>
</protein>
<organism evidence="7 8">
    <name type="scientific">Cellulosimicrobium cellulans</name>
    <name type="common">Arthrobacter luteus</name>
    <dbReference type="NCBI Taxonomy" id="1710"/>
    <lineage>
        <taxon>Bacteria</taxon>
        <taxon>Bacillati</taxon>
        <taxon>Actinomycetota</taxon>
        <taxon>Actinomycetes</taxon>
        <taxon>Micrococcales</taxon>
        <taxon>Promicromonosporaceae</taxon>
        <taxon>Cellulosimicrobium</taxon>
    </lineage>
</organism>
<feature type="transmembrane region" description="Helical" evidence="5">
    <location>
        <begin position="56"/>
        <end position="76"/>
    </location>
</feature>